<name>A0A940DMA4_9BACT</name>
<evidence type="ECO:0000313" key="3">
    <source>
        <dbReference type="EMBL" id="MBO8440019.1"/>
    </source>
</evidence>
<organism evidence="3 4">
    <name type="scientific">Candidatus Aphodosoma intestinipullorum</name>
    <dbReference type="NCBI Taxonomy" id="2840674"/>
    <lineage>
        <taxon>Bacteria</taxon>
        <taxon>Pseudomonadati</taxon>
        <taxon>Bacteroidota</taxon>
        <taxon>Bacteroidia</taxon>
        <taxon>Bacteroidales</taxon>
        <taxon>Candidatus Aphodosoma</taxon>
    </lineage>
</organism>
<keyword evidence="1" id="KW-0732">Signal</keyword>
<dbReference type="Pfam" id="PF18962">
    <property type="entry name" value="Por_Secre_tail"/>
    <property type="match status" value="1"/>
</dbReference>
<evidence type="ECO:0000256" key="1">
    <source>
        <dbReference type="SAM" id="SignalP"/>
    </source>
</evidence>
<dbReference type="InterPro" id="IPR026444">
    <property type="entry name" value="Secre_tail"/>
</dbReference>
<dbReference type="InterPro" id="IPR027828">
    <property type="entry name" value="DUF4465"/>
</dbReference>
<dbReference type="Pfam" id="PF14717">
    <property type="entry name" value="DUF4465"/>
    <property type="match status" value="1"/>
</dbReference>
<accession>A0A940DMA4</accession>
<dbReference type="AlphaFoldDB" id="A0A940DMA4"/>
<feature type="chain" id="PRO_5036703843" evidence="1">
    <location>
        <begin position="23"/>
        <end position="1099"/>
    </location>
</feature>
<sequence length="1099" mass="121987">MKTLLRLMAAIVLAATPAFSYAQLRSYSCDFEDTAECTLWHIENFHDTVSFTGWRIGSTPGNTSRGLYIDIDPSINNYPYNLYSMFYCSMAERTITLAGGIYRLSFDFCSLPATGLRDTLVYWIPADLDIELDYTTLEQIKNGTLLGQYLLANGTFTPDPVTGHTKYNTTITSLGSPCKLLFLFVHHFEEERPGVIIGGGYRTVQPQSVFIDNISITPENASCLPPDGITLFHTADSIFATWSTPHDTCEIRYSFGHQAEEYTYLPMQPRFATPITVEDTAFTFLFSIRSYCPVTDEWSNWASSSITVRRPSVPETINYTDLDGADTFCYIADSINTDELQFRPCAPVDSGTESPASRHTVYDGLIHDAQIGILINTPYNQPAVRLGNPGTGCAEQIEYRFKVTEENANLTIRFMALFQNEDHSAGEKARFSVTLLDRNRQELTDQCVSFDVDNRFEHCSSDINITSYSLYPDNPDYDILWNSWETVSVNLSPFIGQTLYLRLTTSDCRNGAHFGYTYYTISTSPLKITVNSTAGNNKWTAPDGYLYRWHNADNPDSTLSTGQTFSSPAADKTCYQCDLKFPFHPDCYTTLRACPLNITFTDNAYTLCLNDTALDIMYSCTGTPVYYSVHFTDTVASPMNIADRPSEGDYITISPDSAVPTGIYHAAVTFRDADGMTTTADLILSLMDNCTVATFEDTPLPAESHWHGSTPEDPIEGSETSWNSGYYNFSITNHSTSWWNGFALSNETSAEYNGHDSTIFRSAAGGGYMSDTYSVVCPDSSHYIRYTSGIRRFSPSGVYVTNTARVKDAILNGDGYTSVPNPFISGDSLLLTAYGIRDNKITGRADFYLADYRSPDASEHYCIDTWEWFDLRPLGTVEKIMFTLTSSKTADGYSTTPAYFCMDNFNDRRTVDSLPPTDIIGDSTYIIDLDTLFDPVDFSSPRKTRAPNRQNSSIHGIHYAFADTFDTSLIDAVISGHILSITPKMAGETTITISATSKGRTLYASLPVKTGSVTSADLGTDASGHTRIYPNPAHDFICIDTDMQGEITIELFDIGGRRILRQTSANTPHTLSLPDIAPGIYILQLNNGSSSSAHRISIL</sequence>
<dbReference type="NCBIfam" id="TIGR04183">
    <property type="entry name" value="Por_Secre_tail"/>
    <property type="match status" value="1"/>
</dbReference>
<reference evidence="3" key="1">
    <citation type="submission" date="2020-10" db="EMBL/GenBank/DDBJ databases">
        <authorList>
            <person name="Gilroy R."/>
        </authorList>
    </citation>
    <scope>NUCLEOTIDE SEQUENCE</scope>
    <source>
        <strain evidence="3">3924</strain>
    </source>
</reference>
<proteinExistence type="predicted"/>
<gene>
    <name evidence="3" type="ORF">IAC51_05140</name>
</gene>
<dbReference type="Gene3D" id="2.60.120.1350">
    <property type="entry name" value="Protein of unknown function DUF4465"/>
    <property type="match status" value="1"/>
</dbReference>
<evidence type="ECO:0000313" key="4">
    <source>
        <dbReference type="Proteomes" id="UP000712007"/>
    </source>
</evidence>
<dbReference type="EMBL" id="JADIMV010000086">
    <property type="protein sequence ID" value="MBO8440019.1"/>
    <property type="molecule type" value="Genomic_DNA"/>
</dbReference>
<feature type="domain" description="Secretion system C-terminal sorting" evidence="2">
    <location>
        <begin position="1028"/>
        <end position="1098"/>
    </location>
</feature>
<evidence type="ECO:0000259" key="2">
    <source>
        <dbReference type="Pfam" id="PF18962"/>
    </source>
</evidence>
<comment type="caution">
    <text evidence="3">The sequence shown here is derived from an EMBL/GenBank/DDBJ whole genome shotgun (WGS) entry which is preliminary data.</text>
</comment>
<dbReference type="Proteomes" id="UP000712007">
    <property type="component" value="Unassembled WGS sequence"/>
</dbReference>
<protein>
    <submittedName>
        <fullName evidence="3">DUF4465 domain-containing protein</fullName>
    </submittedName>
</protein>
<reference evidence="3" key="2">
    <citation type="journal article" date="2021" name="PeerJ">
        <title>Extensive microbial diversity within the chicken gut microbiome revealed by metagenomics and culture.</title>
        <authorList>
            <person name="Gilroy R."/>
            <person name="Ravi A."/>
            <person name="Getino M."/>
            <person name="Pursley I."/>
            <person name="Horton D.L."/>
            <person name="Alikhan N.F."/>
            <person name="Baker D."/>
            <person name="Gharbi K."/>
            <person name="Hall N."/>
            <person name="Watson M."/>
            <person name="Adriaenssens E.M."/>
            <person name="Foster-Nyarko E."/>
            <person name="Jarju S."/>
            <person name="Secka A."/>
            <person name="Antonio M."/>
            <person name="Oren A."/>
            <person name="Chaudhuri R.R."/>
            <person name="La Ragione R."/>
            <person name="Hildebrand F."/>
            <person name="Pallen M.J."/>
        </authorList>
    </citation>
    <scope>NUCLEOTIDE SEQUENCE</scope>
    <source>
        <strain evidence="3">3924</strain>
    </source>
</reference>
<feature type="signal peptide" evidence="1">
    <location>
        <begin position="1"/>
        <end position="22"/>
    </location>
</feature>